<evidence type="ECO:0000313" key="15">
    <source>
        <dbReference type="Proteomes" id="UP000241222"/>
    </source>
</evidence>
<dbReference type="EMBL" id="PYMH01000001">
    <property type="protein sequence ID" value="PSU35740.1"/>
    <property type="molecule type" value="Genomic_DNA"/>
</dbReference>
<dbReference type="InterPro" id="IPR000727">
    <property type="entry name" value="T_SNARE_dom"/>
</dbReference>
<evidence type="ECO:0000256" key="8">
    <source>
        <dbReference type="PROSITE-ProRule" id="PRU00284"/>
    </source>
</evidence>
<evidence type="ECO:0000256" key="6">
    <source>
        <dbReference type="ARBA" id="ARBA00023224"/>
    </source>
</evidence>
<keyword evidence="15" id="KW-1185">Reference proteome</keyword>
<keyword evidence="4 10" id="KW-1133">Transmembrane helix</keyword>
<evidence type="ECO:0000313" key="14">
    <source>
        <dbReference type="EMBL" id="PSU35740.1"/>
    </source>
</evidence>
<dbReference type="CDD" id="cd06225">
    <property type="entry name" value="HAMP"/>
    <property type="match status" value="1"/>
</dbReference>
<accession>A0A2T3J380</accession>
<dbReference type="PROSITE" id="PS50885">
    <property type="entry name" value="HAMP"/>
    <property type="match status" value="1"/>
</dbReference>
<dbReference type="GO" id="GO:0006935">
    <property type="term" value="P:chemotaxis"/>
    <property type="evidence" value="ECO:0007669"/>
    <property type="project" value="UniProtKB-ARBA"/>
</dbReference>
<comment type="subcellular location">
    <subcellularLocation>
        <location evidence="1">Cell inner membrane</location>
        <topology evidence="1">Multi-pass membrane protein</topology>
    </subcellularLocation>
</comment>
<name>A0A2T3J380_9GAMM</name>
<dbReference type="Gene3D" id="1.10.287.950">
    <property type="entry name" value="Methyl-accepting chemotaxis protein"/>
    <property type="match status" value="1"/>
</dbReference>
<evidence type="ECO:0000259" key="13">
    <source>
        <dbReference type="PROSITE" id="PS50885"/>
    </source>
</evidence>
<comment type="similarity">
    <text evidence="7">Belongs to the methyl-accepting chemotaxis (MCP) protein family.</text>
</comment>
<dbReference type="PROSITE" id="PS50192">
    <property type="entry name" value="T_SNARE"/>
    <property type="match status" value="1"/>
</dbReference>
<evidence type="ECO:0000259" key="11">
    <source>
        <dbReference type="PROSITE" id="PS50111"/>
    </source>
</evidence>
<feature type="transmembrane region" description="Helical" evidence="10">
    <location>
        <begin position="13"/>
        <end position="36"/>
    </location>
</feature>
<dbReference type="Pfam" id="PF00015">
    <property type="entry name" value="MCPsignal"/>
    <property type="match status" value="1"/>
</dbReference>
<feature type="compositionally biased region" description="Polar residues" evidence="9">
    <location>
        <begin position="315"/>
        <end position="325"/>
    </location>
</feature>
<evidence type="ECO:0000256" key="4">
    <source>
        <dbReference type="ARBA" id="ARBA00022989"/>
    </source>
</evidence>
<keyword evidence="6 8" id="KW-0807">Transducer</keyword>
<evidence type="ECO:0000256" key="2">
    <source>
        <dbReference type="ARBA" id="ARBA00022519"/>
    </source>
</evidence>
<feature type="domain" description="T-SNARE coiled-coil homology" evidence="12">
    <location>
        <begin position="462"/>
        <end position="524"/>
    </location>
</feature>
<dbReference type="SMART" id="SM00304">
    <property type="entry name" value="HAMP"/>
    <property type="match status" value="1"/>
</dbReference>
<dbReference type="SUPFAM" id="SSF58104">
    <property type="entry name" value="Methyl-accepting chemotaxis protein (MCP) signaling domain"/>
    <property type="match status" value="1"/>
</dbReference>
<feature type="domain" description="Methyl-accepting transducer" evidence="11">
    <location>
        <begin position="275"/>
        <end position="511"/>
    </location>
</feature>
<sequence>MSWIHHLSFRWKFIIPVIFAVTMFMVFFAFVVSVLIDQKRINHYIELKIEPTLAQMDLGYRDLYQLNTAAQGVVLASGNTDFLAYNIELFEDNEPKALGRLLSAQALIAEGSIADGNQTILHAIQSQYQQLVKHYAFIVNNPAQAEQYYFTNRGMMNEGFTALIDEFMLLRTTIEQKEASVKQELVDKVDWATTLLEVGVLVTALVSLVGTWLLSGIIISPLKKLTLAMNDIASGDGDLTQRVKVESKDEVGQLGEGFNAFVSEIHHTIIDVSATLQVVQEATGNIQNDTQNVAIHANAQQEESAHVATAVHEMSATSDNVSQHASEAAKASQHASEESKAAKTVLENAVISIHQLSEDIEGSNHVITELERDVANIASILDVIRGIAEQTNLLALNAAIEAARAGEQGRGFAVVADEVRSLASKTQMSTGEIQTMIERLQHGAKQAVAAMERSRESGIATVSQANTANESLDLISHSIEVINEMNLQIATAANQQSQVSEDISHNVQKIADKSQEVVGKVSATEASFIQLATQCRKLRQQVGRFQV</sequence>
<keyword evidence="2" id="KW-1003">Cell membrane</keyword>
<evidence type="ECO:0000259" key="12">
    <source>
        <dbReference type="PROSITE" id="PS50192"/>
    </source>
</evidence>
<dbReference type="GO" id="GO:0005886">
    <property type="term" value="C:plasma membrane"/>
    <property type="evidence" value="ECO:0007669"/>
    <property type="project" value="UniProtKB-SubCell"/>
</dbReference>
<keyword evidence="5 10" id="KW-0472">Membrane</keyword>
<evidence type="ECO:0000256" key="1">
    <source>
        <dbReference type="ARBA" id="ARBA00004429"/>
    </source>
</evidence>
<dbReference type="InterPro" id="IPR004089">
    <property type="entry name" value="MCPsignal_dom"/>
</dbReference>
<dbReference type="FunFam" id="1.10.287.950:FF:000001">
    <property type="entry name" value="Methyl-accepting chemotaxis sensory transducer"/>
    <property type="match status" value="1"/>
</dbReference>
<evidence type="ECO:0000256" key="10">
    <source>
        <dbReference type="SAM" id="Phobius"/>
    </source>
</evidence>
<keyword evidence="3 10" id="KW-0812">Transmembrane</keyword>
<dbReference type="OrthoDB" id="2489132at2"/>
<feature type="transmembrane region" description="Helical" evidence="10">
    <location>
        <begin position="198"/>
        <end position="219"/>
    </location>
</feature>
<gene>
    <name evidence="14" type="ORF">C9I99_01615</name>
</gene>
<dbReference type="CDD" id="cd11386">
    <property type="entry name" value="MCP_signal"/>
    <property type="match status" value="1"/>
</dbReference>
<evidence type="ECO:0000256" key="9">
    <source>
        <dbReference type="SAM" id="MobiDB-lite"/>
    </source>
</evidence>
<dbReference type="AlphaFoldDB" id="A0A2T3J380"/>
<dbReference type="RefSeq" id="WP_107347095.1">
    <property type="nucleotide sequence ID" value="NZ_PYMH01000001.1"/>
</dbReference>
<organism evidence="14 15">
    <name type="scientific">Photobacterium lutimaris</name>
    <dbReference type="NCBI Taxonomy" id="388278"/>
    <lineage>
        <taxon>Bacteria</taxon>
        <taxon>Pseudomonadati</taxon>
        <taxon>Pseudomonadota</taxon>
        <taxon>Gammaproteobacteria</taxon>
        <taxon>Vibrionales</taxon>
        <taxon>Vibrionaceae</taxon>
        <taxon>Photobacterium</taxon>
    </lineage>
</organism>
<proteinExistence type="inferred from homology"/>
<dbReference type="GO" id="GO:0007165">
    <property type="term" value="P:signal transduction"/>
    <property type="evidence" value="ECO:0007669"/>
    <property type="project" value="UniProtKB-KW"/>
</dbReference>
<dbReference type="PANTHER" id="PTHR32089:SF119">
    <property type="entry name" value="METHYL-ACCEPTING CHEMOTAXIS PROTEIN CTPL"/>
    <property type="match status" value="1"/>
</dbReference>
<feature type="region of interest" description="Disordered" evidence="9">
    <location>
        <begin position="315"/>
        <end position="339"/>
    </location>
</feature>
<evidence type="ECO:0000256" key="3">
    <source>
        <dbReference type="ARBA" id="ARBA00022692"/>
    </source>
</evidence>
<comment type="caution">
    <text evidence="14">The sequence shown here is derived from an EMBL/GenBank/DDBJ whole genome shotgun (WGS) entry which is preliminary data.</text>
</comment>
<dbReference type="InterPro" id="IPR003660">
    <property type="entry name" value="HAMP_dom"/>
</dbReference>
<feature type="domain" description="HAMP" evidence="13">
    <location>
        <begin position="216"/>
        <end position="270"/>
    </location>
</feature>
<dbReference type="PANTHER" id="PTHR32089">
    <property type="entry name" value="METHYL-ACCEPTING CHEMOTAXIS PROTEIN MCPB"/>
    <property type="match status" value="1"/>
</dbReference>
<dbReference type="SMART" id="SM00283">
    <property type="entry name" value="MA"/>
    <property type="match status" value="1"/>
</dbReference>
<reference evidence="14 15" key="1">
    <citation type="submission" date="2018-03" db="EMBL/GenBank/DDBJ databases">
        <title>Whole genome sequencing of Histamine producing bacteria.</title>
        <authorList>
            <person name="Butler K."/>
        </authorList>
    </citation>
    <scope>NUCLEOTIDE SEQUENCE [LARGE SCALE GENOMIC DNA]</scope>
    <source>
        <strain evidence="14 15">JCM 13586</strain>
    </source>
</reference>
<evidence type="ECO:0000256" key="5">
    <source>
        <dbReference type="ARBA" id="ARBA00023136"/>
    </source>
</evidence>
<evidence type="ECO:0000256" key="7">
    <source>
        <dbReference type="ARBA" id="ARBA00029447"/>
    </source>
</evidence>
<protein>
    <submittedName>
        <fullName evidence="14">Methyl-accepting chemotaxis protein</fullName>
    </submittedName>
</protein>
<dbReference type="Proteomes" id="UP000241222">
    <property type="component" value="Unassembled WGS sequence"/>
</dbReference>
<keyword evidence="2" id="KW-0997">Cell inner membrane</keyword>
<dbReference type="Pfam" id="PF00672">
    <property type="entry name" value="HAMP"/>
    <property type="match status" value="1"/>
</dbReference>
<dbReference type="PROSITE" id="PS50111">
    <property type="entry name" value="CHEMOTAXIS_TRANSDUC_2"/>
    <property type="match status" value="1"/>
</dbReference>